<proteinExistence type="predicted"/>
<organism evidence="4 5">
    <name type="scientific">Kribbella antibiotica</name>
    <dbReference type="NCBI Taxonomy" id="190195"/>
    <lineage>
        <taxon>Bacteria</taxon>
        <taxon>Bacillati</taxon>
        <taxon>Actinomycetota</taxon>
        <taxon>Actinomycetes</taxon>
        <taxon>Propionibacteriales</taxon>
        <taxon>Kribbellaceae</taxon>
        <taxon>Kribbella</taxon>
    </lineage>
</organism>
<keyword evidence="1 4" id="KW-0808">Transferase</keyword>
<dbReference type="PANTHER" id="PTHR43626:SF4">
    <property type="entry name" value="GCN5-RELATED N-ACETYLTRANSFERASE 2, CHLOROPLASTIC"/>
    <property type="match status" value="1"/>
</dbReference>
<dbReference type="PROSITE" id="PS51186">
    <property type="entry name" value="GNAT"/>
    <property type="match status" value="1"/>
</dbReference>
<evidence type="ECO:0000256" key="2">
    <source>
        <dbReference type="ARBA" id="ARBA00023315"/>
    </source>
</evidence>
<dbReference type="AlphaFoldDB" id="A0A4V2YKZ6"/>
<sequence length="143" mass="15891">MTVLDHVPPQHLDDLAALFRSAWWLTDRTSAETELVLRESDLIVALVDDDRLAGFARVLTDYAHVALVLDVVVSPDTRGAGHGATLMETIVTHPSLQQVRSIELVCQPELVPFYSRWGFTDEVGQSLLMRRSVRSSAASSYRS</sequence>
<dbReference type="PANTHER" id="PTHR43626">
    <property type="entry name" value="ACYL-COA N-ACYLTRANSFERASE"/>
    <property type="match status" value="1"/>
</dbReference>
<dbReference type="EMBL" id="SMKX01000239">
    <property type="protein sequence ID" value="TDD44387.1"/>
    <property type="molecule type" value="Genomic_DNA"/>
</dbReference>
<evidence type="ECO:0000259" key="3">
    <source>
        <dbReference type="PROSITE" id="PS51186"/>
    </source>
</evidence>
<name>A0A4V2YKZ6_9ACTN</name>
<reference evidence="4 5" key="1">
    <citation type="submission" date="2019-03" db="EMBL/GenBank/DDBJ databases">
        <title>Draft genome sequences of novel Actinobacteria.</title>
        <authorList>
            <person name="Sahin N."/>
            <person name="Ay H."/>
            <person name="Saygin H."/>
        </authorList>
    </citation>
    <scope>NUCLEOTIDE SEQUENCE [LARGE SCALE GENOMIC DNA]</scope>
    <source>
        <strain evidence="4 5">JCM 13523</strain>
    </source>
</reference>
<dbReference type="GO" id="GO:0008080">
    <property type="term" value="F:N-acetyltransferase activity"/>
    <property type="evidence" value="ECO:0007669"/>
    <property type="project" value="InterPro"/>
</dbReference>
<dbReference type="Pfam" id="PF13673">
    <property type="entry name" value="Acetyltransf_10"/>
    <property type="match status" value="1"/>
</dbReference>
<protein>
    <submittedName>
        <fullName evidence="4">N-acetyltransferase</fullName>
    </submittedName>
</protein>
<dbReference type="RefSeq" id="WP_132177570.1">
    <property type="nucleotide sequence ID" value="NZ_SMKX01000239.1"/>
</dbReference>
<dbReference type="InterPro" id="IPR000182">
    <property type="entry name" value="GNAT_dom"/>
</dbReference>
<dbReference type="InterPro" id="IPR016181">
    <property type="entry name" value="Acyl_CoA_acyltransferase"/>
</dbReference>
<dbReference type="SUPFAM" id="SSF55729">
    <property type="entry name" value="Acyl-CoA N-acyltransferases (Nat)"/>
    <property type="match status" value="1"/>
</dbReference>
<dbReference type="Proteomes" id="UP000295124">
    <property type="component" value="Unassembled WGS sequence"/>
</dbReference>
<comment type="caution">
    <text evidence="4">The sequence shown here is derived from an EMBL/GenBank/DDBJ whole genome shotgun (WGS) entry which is preliminary data.</text>
</comment>
<keyword evidence="2" id="KW-0012">Acyltransferase</keyword>
<dbReference type="CDD" id="cd04301">
    <property type="entry name" value="NAT_SF"/>
    <property type="match status" value="1"/>
</dbReference>
<keyword evidence="5" id="KW-1185">Reference proteome</keyword>
<feature type="domain" description="N-acetyltransferase" evidence="3">
    <location>
        <begin position="2"/>
        <end position="134"/>
    </location>
</feature>
<gene>
    <name evidence="4" type="ORF">E1263_40800</name>
</gene>
<accession>A0A4V2YKZ6</accession>
<dbReference type="GO" id="GO:0005737">
    <property type="term" value="C:cytoplasm"/>
    <property type="evidence" value="ECO:0007669"/>
    <property type="project" value="TreeGrafter"/>
</dbReference>
<evidence type="ECO:0000313" key="5">
    <source>
        <dbReference type="Proteomes" id="UP000295124"/>
    </source>
</evidence>
<evidence type="ECO:0000313" key="4">
    <source>
        <dbReference type="EMBL" id="TDD44387.1"/>
    </source>
</evidence>
<evidence type="ECO:0000256" key="1">
    <source>
        <dbReference type="ARBA" id="ARBA00022679"/>
    </source>
</evidence>
<dbReference type="OrthoDB" id="3216107at2"/>
<dbReference type="InterPro" id="IPR045039">
    <property type="entry name" value="NSI-like"/>
</dbReference>
<dbReference type="Gene3D" id="3.40.630.30">
    <property type="match status" value="1"/>
</dbReference>